<evidence type="ECO:0000313" key="1">
    <source>
        <dbReference type="EMBL" id="EHM45555.1"/>
    </source>
</evidence>
<dbReference type="Proteomes" id="UP000005959">
    <property type="component" value="Unassembled WGS sequence"/>
</dbReference>
<dbReference type="AlphaFoldDB" id="G9Y3K7"/>
<reference evidence="1 2" key="1">
    <citation type="submission" date="2011-08" db="EMBL/GenBank/DDBJ databases">
        <authorList>
            <person name="Weinstock G."/>
            <person name="Sodergren E."/>
            <person name="Clifton S."/>
            <person name="Fulton L."/>
            <person name="Fulton B."/>
            <person name="Courtney L."/>
            <person name="Fronick C."/>
            <person name="Harrison M."/>
            <person name="Strong C."/>
            <person name="Farmer C."/>
            <person name="Delahaunty K."/>
            <person name="Markovic C."/>
            <person name="Hall O."/>
            <person name="Minx P."/>
            <person name="Tomlinson C."/>
            <person name="Mitreva M."/>
            <person name="Hou S."/>
            <person name="Chen J."/>
            <person name="Wollam A."/>
            <person name="Pepin K.H."/>
            <person name="Johnson M."/>
            <person name="Bhonagiri V."/>
            <person name="Zhang X."/>
            <person name="Suruliraj S."/>
            <person name="Warren W."/>
            <person name="Chinwalla A."/>
            <person name="Mardis E.R."/>
            <person name="Wilson R.K."/>
        </authorList>
    </citation>
    <scope>NUCLEOTIDE SEQUENCE [LARGE SCALE GENOMIC DNA]</scope>
    <source>
        <strain evidence="1 2">ATCC 51873</strain>
    </source>
</reference>
<accession>G9Y3K7</accession>
<proteinExistence type="predicted"/>
<gene>
    <name evidence="1" type="ORF">HMPREF0454_01094</name>
</gene>
<dbReference type="HOGENOM" id="CLU_3290470_0_0_6"/>
<comment type="caution">
    <text evidence="1">The sequence shown here is derived from an EMBL/GenBank/DDBJ whole genome shotgun (WGS) entry which is preliminary data.</text>
</comment>
<evidence type="ECO:0000313" key="2">
    <source>
        <dbReference type="Proteomes" id="UP000005959"/>
    </source>
</evidence>
<sequence length="40" mass="4838">MSYSLRLKLSHQLWRSSRTFSAFNVMKAIKRHYHSVLLLM</sequence>
<organism evidence="1 2">
    <name type="scientific">Hafnia alvei ATCC 51873</name>
    <dbReference type="NCBI Taxonomy" id="1002364"/>
    <lineage>
        <taxon>Bacteria</taxon>
        <taxon>Pseudomonadati</taxon>
        <taxon>Pseudomonadota</taxon>
        <taxon>Gammaproteobacteria</taxon>
        <taxon>Enterobacterales</taxon>
        <taxon>Hafniaceae</taxon>
        <taxon>Hafnia</taxon>
    </lineage>
</organism>
<dbReference type="EMBL" id="AGCI01000017">
    <property type="protein sequence ID" value="EHM45555.1"/>
    <property type="molecule type" value="Genomic_DNA"/>
</dbReference>
<name>G9Y3K7_HAFAL</name>
<protein>
    <submittedName>
        <fullName evidence="1">Uncharacterized protein</fullName>
    </submittedName>
</protein>